<evidence type="ECO:0000313" key="5">
    <source>
        <dbReference type="Proteomes" id="UP001054889"/>
    </source>
</evidence>
<dbReference type="Gene3D" id="3.30.559.10">
    <property type="entry name" value="Chloramphenicol acetyltransferase-like domain"/>
    <property type="match status" value="2"/>
</dbReference>
<keyword evidence="5" id="KW-1185">Reference proteome</keyword>
<evidence type="ECO:0000256" key="2">
    <source>
        <dbReference type="ARBA" id="ARBA00022679"/>
    </source>
</evidence>
<dbReference type="EMBL" id="BQKI01000017">
    <property type="protein sequence ID" value="GJN10160.1"/>
    <property type="molecule type" value="Genomic_DNA"/>
</dbReference>
<dbReference type="AlphaFoldDB" id="A0AAV5DI64"/>
<proteinExistence type="inferred from homology"/>
<protein>
    <submittedName>
        <fullName evidence="4">Uncharacterized protein</fullName>
    </submittedName>
</protein>
<gene>
    <name evidence="4" type="primary">ga28229</name>
    <name evidence="4" type="ORF">PR202_ga28229</name>
</gene>
<keyword evidence="3" id="KW-0012">Acyltransferase</keyword>
<dbReference type="Proteomes" id="UP001054889">
    <property type="component" value="Unassembled WGS sequence"/>
</dbReference>
<name>A0AAV5DI64_ELECO</name>
<sequence>MGRRITVRKSTMVRPAVETPGRRLWLSVLDLVAPRIHTPSVRFYRRATGGLSQGDEGFFDGERMKHALAEALVAFYPLAGRIGYDNDGRLEINCNGGRGACSRLVPAVEYTDDISAFPLLVLQVTRFKCGGVCLGVGTQHTVSDGMSTAHLINSWSRLCRGSPISSTPSIDRTVLRAGDPPTPSYQHVEYQPAPVMLPTTAQILSSDHSIPLATAVRIFKITRSDLTRLRSLLPVDEAAPRLSTFAVVAAHV</sequence>
<evidence type="ECO:0000256" key="3">
    <source>
        <dbReference type="ARBA" id="ARBA00023315"/>
    </source>
</evidence>
<dbReference type="GO" id="GO:0016747">
    <property type="term" value="F:acyltransferase activity, transferring groups other than amino-acyl groups"/>
    <property type="evidence" value="ECO:0007669"/>
    <property type="project" value="TreeGrafter"/>
</dbReference>
<reference evidence="4" key="2">
    <citation type="submission" date="2021-12" db="EMBL/GenBank/DDBJ databases">
        <title>Resequencing data analysis of finger millet.</title>
        <authorList>
            <person name="Hatakeyama M."/>
            <person name="Aluri S."/>
            <person name="Balachadran M.T."/>
            <person name="Sivarajan S.R."/>
            <person name="Poveda L."/>
            <person name="Shimizu-Inatsugi R."/>
            <person name="Schlapbach R."/>
            <person name="Sreeman S.M."/>
            <person name="Shimizu K.K."/>
        </authorList>
    </citation>
    <scope>NUCLEOTIDE SEQUENCE</scope>
</reference>
<comment type="similarity">
    <text evidence="1">Belongs to the plant acyltransferase family.</text>
</comment>
<comment type="caution">
    <text evidence="4">The sequence shown here is derived from an EMBL/GenBank/DDBJ whole genome shotgun (WGS) entry which is preliminary data.</text>
</comment>
<organism evidence="4 5">
    <name type="scientific">Eleusine coracana subsp. coracana</name>
    <dbReference type="NCBI Taxonomy" id="191504"/>
    <lineage>
        <taxon>Eukaryota</taxon>
        <taxon>Viridiplantae</taxon>
        <taxon>Streptophyta</taxon>
        <taxon>Embryophyta</taxon>
        <taxon>Tracheophyta</taxon>
        <taxon>Spermatophyta</taxon>
        <taxon>Magnoliopsida</taxon>
        <taxon>Liliopsida</taxon>
        <taxon>Poales</taxon>
        <taxon>Poaceae</taxon>
        <taxon>PACMAD clade</taxon>
        <taxon>Chloridoideae</taxon>
        <taxon>Cynodonteae</taxon>
        <taxon>Eleusininae</taxon>
        <taxon>Eleusine</taxon>
    </lineage>
</organism>
<accession>A0AAV5DI64</accession>
<evidence type="ECO:0000256" key="1">
    <source>
        <dbReference type="ARBA" id="ARBA00009861"/>
    </source>
</evidence>
<dbReference type="Pfam" id="PF02458">
    <property type="entry name" value="Transferase"/>
    <property type="match status" value="2"/>
</dbReference>
<dbReference type="InterPro" id="IPR023213">
    <property type="entry name" value="CAT-like_dom_sf"/>
</dbReference>
<dbReference type="PANTHER" id="PTHR31642:SF11">
    <property type="entry name" value="SHIKIMATE O-HYDROXYCINNAMOYLTRANSFERASE"/>
    <property type="match status" value="1"/>
</dbReference>
<evidence type="ECO:0000313" key="4">
    <source>
        <dbReference type="EMBL" id="GJN10160.1"/>
    </source>
</evidence>
<dbReference type="PANTHER" id="PTHR31642">
    <property type="entry name" value="TRICHOTHECENE 3-O-ACETYLTRANSFERASE"/>
    <property type="match status" value="1"/>
</dbReference>
<keyword evidence="2" id="KW-0808">Transferase</keyword>
<reference evidence="4" key="1">
    <citation type="journal article" date="2018" name="DNA Res.">
        <title>Multiple hybrid de novo genome assembly of finger millet, an orphan allotetraploid crop.</title>
        <authorList>
            <person name="Hatakeyama M."/>
            <person name="Aluri S."/>
            <person name="Balachadran M.T."/>
            <person name="Sivarajan S.R."/>
            <person name="Patrignani A."/>
            <person name="Gruter S."/>
            <person name="Poveda L."/>
            <person name="Shimizu-Inatsugi R."/>
            <person name="Baeten J."/>
            <person name="Francoijs K.J."/>
            <person name="Nataraja K.N."/>
            <person name="Reddy Y.A.N."/>
            <person name="Phadnis S."/>
            <person name="Ravikumar R.L."/>
            <person name="Schlapbach R."/>
            <person name="Sreeman S.M."/>
            <person name="Shimizu K.K."/>
        </authorList>
    </citation>
    <scope>NUCLEOTIDE SEQUENCE</scope>
</reference>
<dbReference type="InterPro" id="IPR050317">
    <property type="entry name" value="Plant_Fungal_Acyltransferase"/>
</dbReference>